<dbReference type="CDD" id="cd06261">
    <property type="entry name" value="TM_PBP2"/>
    <property type="match status" value="1"/>
</dbReference>
<keyword evidence="3 6" id="KW-0812">Transmembrane</keyword>
<feature type="transmembrane region" description="Helical" evidence="6">
    <location>
        <begin position="219"/>
        <end position="237"/>
    </location>
</feature>
<dbReference type="OrthoDB" id="9785836at2"/>
<keyword evidence="2 6" id="KW-0813">Transport</keyword>
<evidence type="ECO:0000256" key="1">
    <source>
        <dbReference type="ARBA" id="ARBA00004141"/>
    </source>
</evidence>
<evidence type="ECO:0000313" key="9">
    <source>
        <dbReference type="Proteomes" id="UP000293142"/>
    </source>
</evidence>
<evidence type="ECO:0000313" key="8">
    <source>
        <dbReference type="EMBL" id="TBL71623.1"/>
    </source>
</evidence>
<comment type="similarity">
    <text evidence="6">Belongs to the binding-protein-dependent transport system permease family.</text>
</comment>
<organism evidence="8 9">
    <name type="scientific">Paenibacillus thalictri</name>
    <dbReference type="NCBI Taxonomy" id="2527873"/>
    <lineage>
        <taxon>Bacteria</taxon>
        <taxon>Bacillati</taxon>
        <taxon>Bacillota</taxon>
        <taxon>Bacilli</taxon>
        <taxon>Bacillales</taxon>
        <taxon>Paenibacillaceae</taxon>
        <taxon>Paenibacillus</taxon>
    </lineage>
</organism>
<dbReference type="InterPro" id="IPR000515">
    <property type="entry name" value="MetI-like"/>
</dbReference>
<reference evidence="8 9" key="1">
    <citation type="submission" date="2019-02" db="EMBL/GenBank/DDBJ databases">
        <title>Paenibacillus sp. nov., isolated from surface-sterilized tissue of Thalictrum simplex L.</title>
        <authorList>
            <person name="Tuo L."/>
        </authorList>
    </citation>
    <scope>NUCLEOTIDE SEQUENCE [LARGE SCALE GENOMIC DNA]</scope>
    <source>
        <strain evidence="8 9">N2SHLJ1</strain>
    </source>
</reference>
<accession>A0A4Q9DJK8</accession>
<feature type="transmembrane region" description="Helical" evidence="6">
    <location>
        <begin position="279"/>
        <end position="304"/>
    </location>
</feature>
<protein>
    <submittedName>
        <fullName evidence="8">Sugar ABC transporter permease</fullName>
    </submittedName>
</protein>
<dbReference type="Gene3D" id="1.10.3720.10">
    <property type="entry name" value="MetI-like"/>
    <property type="match status" value="1"/>
</dbReference>
<dbReference type="EMBL" id="SIRE01000025">
    <property type="protein sequence ID" value="TBL71623.1"/>
    <property type="molecule type" value="Genomic_DNA"/>
</dbReference>
<evidence type="ECO:0000256" key="3">
    <source>
        <dbReference type="ARBA" id="ARBA00022692"/>
    </source>
</evidence>
<evidence type="ECO:0000259" key="7">
    <source>
        <dbReference type="PROSITE" id="PS50928"/>
    </source>
</evidence>
<comment type="caution">
    <text evidence="8">The sequence shown here is derived from an EMBL/GenBank/DDBJ whole genome shotgun (WGS) entry which is preliminary data.</text>
</comment>
<dbReference type="Proteomes" id="UP000293142">
    <property type="component" value="Unassembled WGS sequence"/>
</dbReference>
<dbReference type="GO" id="GO:0055085">
    <property type="term" value="P:transmembrane transport"/>
    <property type="evidence" value="ECO:0007669"/>
    <property type="project" value="InterPro"/>
</dbReference>
<evidence type="ECO:0000256" key="2">
    <source>
        <dbReference type="ARBA" id="ARBA00022448"/>
    </source>
</evidence>
<name>A0A4Q9DJK8_9BACL</name>
<dbReference type="AlphaFoldDB" id="A0A4Q9DJK8"/>
<evidence type="ECO:0000256" key="5">
    <source>
        <dbReference type="ARBA" id="ARBA00023136"/>
    </source>
</evidence>
<dbReference type="InterPro" id="IPR035906">
    <property type="entry name" value="MetI-like_sf"/>
</dbReference>
<dbReference type="RefSeq" id="WP_131017200.1">
    <property type="nucleotide sequence ID" value="NZ_SIRE01000025.1"/>
</dbReference>
<dbReference type="PANTHER" id="PTHR43496:SF1">
    <property type="entry name" value="POLYGALACTURONAN_RHAMNOGALACTURONAN TRANSPORT SYSTEM PERMEASE PROTEIN YTEP"/>
    <property type="match status" value="1"/>
</dbReference>
<gene>
    <name evidence="8" type="ORF">EYB31_29855</name>
</gene>
<dbReference type="GO" id="GO:0005886">
    <property type="term" value="C:plasma membrane"/>
    <property type="evidence" value="ECO:0007669"/>
    <property type="project" value="UniProtKB-SubCell"/>
</dbReference>
<comment type="subcellular location">
    <subcellularLocation>
        <location evidence="6">Cell membrane</location>
        <topology evidence="6">Multi-pass membrane protein</topology>
    </subcellularLocation>
    <subcellularLocation>
        <location evidence="1">Membrane</location>
        <topology evidence="1">Multi-pass membrane protein</topology>
    </subcellularLocation>
</comment>
<feature type="transmembrane region" description="Helical" evidence="6">
    <location>
        <begin position="122"/>
        <end position="144"/>
    </location>
</feature>
<evidence type="ECO:0000256" key="4">
    <source>
        <dbReference type="ARBA" id="ARBA00022989"/>
    </source>
</evidence>
<dbReference type="SUPFAM" id="SSF161098">
    <property type="entry name" value="MetI-like"/>
    <property type="match status" value="1"/>
</dbReference>
<feature type="domain" description="ABC transmembrane type-1" evidence="7">
    <location>
        <begin position="85"/>
        <end position="300"/>
    </location>
</feature>
<feature type="transmembrane region" description="Helical" evidence="6">
    <location>
        <begin position="25"/>
        <end position="52"/>
    </location>
</feature>
<dbReference type="PANTHER" id="PTHR43496">
    <property type="entry name" value="PROTEIN LPLB"/>
    <property type="match status" value="1"/>
</dbReference>
<evidence type="ECO:0000256" key="6">
    <source>
        <dbReference type="RuleBase" id="RU363032"/>
    </source>
</evidence>
<proteinExistence type="inferred from homology"/>
<feature type="transmembrane region" description="Helical" evidence="6">
    <location>
        <begin position="89"/>
        <end position="110"/>
    </location>
</feature>
<keyword evidence="9" id="KW-1185">Reference proteome</keyword>
<dbReference type="Pfam" id="PF00528">
    <property type="entry name" value="BPD_transp_1"/>
    <property type="match status" value="1"/>
</dbReference>
<dbReference type="PROSITE" id="PS50928">
    <property type="entry name" value="ABC_TM1"/>
    <property type="match status" value="1"/>
</dbReference>
<keyword evidence="5 6" id="KW-0472">Membrane</keyword>
<keyword evidence="4 6" id="KW-1133">Transmembrane helix</keyword>
<sequence>METAVSAAAVKPAASRFGYYVKNRWLYVLLLPGIVYFVLFKYVPMWGILIAFMDYQPFLGVTGSPWVGLEHFEMLVTDPAFTMLLGNTFILAIYNIVFYFPLPIIVALLLHEVRHMLYKRLVQTVIYVPHFVSWVIVIGIAYIFFTTEGGLVNEIIASLGWDKIPFLTSSGWFRSMILAEIIWKESGWGTIIFLAAIAGVDPQLYEAARMDGAGRFRQLWHVTLPAIRSTIVILLILRLGNFLDTGFEQIFLSLNATNREVGEVFDTYVYRLGLQEGRYSYSTAIGLFKSVVGFVMLAGANYLAKRLGEEGVY</sequence>